<accession>A0ABV0M5S5</accession>
<dbReference type="PANTHER" id="PTHR37422:SF21">
    <property type="entry name" value="EXOQ-LIKE PROTEIN"/>
    <property type="match status" value="1"/>
</dbReference>
<evidence type="ECO:0000256" key="4">
    <source>
        <dbReference type="ARBA" id="ARBA00023136"/>
    </source>
</evidence>
<feature type="transmembrane region" description="Helical" evidence="5">
    <location>
        <begin position="257"/>
        <end position="276"/>
    </location>
</feature>
<evidence type="ECO:0000313" key="7">
    <source>
        <dbReference type="EMBL" id="MEQ1407201.1"/>
    </source>
</evidence>
<feature type="transmembrane region" description="Helical" evidence="5">
    <location>
        <begin position="20"/>
        <end position="40"/>
    </location>
</feature>
<name>A0ABV0M5S5_9HYPH</name>
<reference evidence="7 8" key="1">
    <citation type="submission" date="2024-05" db="EMBL/GenBank/DDBJ databases">
        <title>Neorhizobium sp. Rsf11, a plant growth promoting and heavy metal resistant PAH-degrader.</title>
        <authorList>
            <person name="Golubev S.N."/>
            <person name="Muratova A.Y."/>
            <person name="Markelova M.I."/>
        </authorList>
    </citation>
    <scope>NUCLEOTIDE SEQUENCE [LARGE SCALE GENOMIC DNA]</scope>
    <source>
        <strain evidence="7 8">Rsf11</strain>
    </source>
</reference>
<comment type="caution">
    <text evidence="7">The sequence shown here is derived from an EMBL/GenBank/DDBJ whole genome shotgun (WGS) entry which is preliminary data.</text>
</comment>
<organism evidence="7 8">
    <name type="scientific">Neorhizobium phenanthreniclasticum</name>
    <dbReference type="NCBI Taxonomy" id="3157917"/>
    <lineage>
        <taxon>Bacteria</taxon>
        <taxon>Pseudomonadati</taxon>
        <taxon>Pseudomonadota</taxon>
        <taxon>Alphaproteobacteria</taxon>
        <taxon>Hyphomicrobiales</taxon>
        <taxon>Rhizobiaceae</taxon>
        <taxon>Rhizobium/Agrobacterium group</taxon>
        <taxon>Neorhizobium</taxon>
    </lineage>
</organism>
<evidence type="ECO:0000256" key="3">
    <source>
        <dbReference type="ARBA" id="ARBA00022989"/>
    </source>
</evidence>
<dbReference type="Pfam" id="PF04932">
    <property type="entry name" value="Wzy_C"/>
    <property type="match status" value="1"/>
</dbReference>
<feature type="transmembrane region" description="Helical" evidence="5">
    <location>
        <begin position="86"/>
        <end position="104"/>
    </location>
</feature>
<keyword evidence="2 5" id="KW-0812">Transmembrane</keyword>
<feature type="transmembrane region" description="Helical" evidence="5">
    <location>
        <begin position="182"/>
        <end position="203"/>
    </location>
</feature>
<keyword evidence="3 5" id="KW-1133">Transmembrane helix</keyword>
<protein>
    <submittedName>
        <fullName evidence="7">O-antigen ligase</fullName>
    </submittedName>
</protein>
<feature type="transmembrane region" description="Helical" evidence="5">
    <location>
        <begin position="137"/>
        <end position="162"/>
    </location>
</feature>
<dbReference type="GO" id="GO:0016874">
    <property type="term" value="F:ligase activity"/>
    <property type="evidence" value="ECO:0007669"/>
    <property type="project" value="UniProtKB-KW"/>
</dbReference>
<gene>
    <name evidence="7" type="ORF">ABK249_19905</name>
</gene>
<keyword evidence="8" id="KW-1185">Reference proteome</keyword>
<evidence type="ECO:0000313" key="8">
    <source>
        <dbReference type="Proteomes" id="UP001496627"/>
    </source>
</evidence>
<feature type="domain" description="O-antigen ligase-related" evidence="6">
    <location>
        <begin position="215"/>
        <end position="357"/>
    </location>
</feature>
<dbReference type="Proteomes" id="UP001496627">
    <property type="component" value="Unassembled WGS sequence"/>
</dbReference>
<feature type="transmembrane region" description="Helical" evidence="5">
    <location>
        <begin position="410"/>
        <end position="428"/>
    </location>
</feature>
<dbReference type="InterPro" id="IPR007016">
    <property type="entry name" value="O-antigen_ligase-rel_domated"/>
</dbReference>
<keyword evidence="4 5" id="KW-0472">Membrane</keyword>
<feature type="transmembrane region" description="Helical" evidence="5">
    <location>
        <begin position="346"/>
        <end position="364"/>
    </location>
</feature>
<evidence type="ECO:0000256" key="2">
    <source>
        <dbReference type="ARBA" id="ARBA00022692"/>
    </source>
</evidence>
<evidence type="ECO:0000256" key="5">
    <source>
        <dbReference type="SAM" id="Phobius"/>
    </source>
</evidence>
<keyword evidence="7" id="KW-0436">Ligase</keyword>
<feature type="transmembrane region" description="Helical" evidence="5">
    <location>
        <begin position="110"/>
        <end position="130"/>
    </location>
</feature>
<evidence type="ECO:0000259" key="6">
    <source>
        <dbReference type="Pfam" id="PF04932"/>
    </source>
</evidence>
<sequence>MRSPAAAAISSSEIDHRSMIGSLLFIAIFLFVAISINPFYDLTLPSSASIETDNSSRLNQLLFIFLPLGALACAMMTPMRGTLLQPWWLMLTLFLWLLFVSLISNHSFNGLKALFVTSLIVVGANACLLLPRSETHFAKLLAIGTLACIGLAYYGIFFLPYFSIHSAAEVSEPMHAGLWRGYFPHKNNAAAAMVLFAFCGIFIMRTWSRLVGLTIVVSATWFLMHTGGKTASAMLPAIILLAWLFEKFPLLRIPLSFGGVAAFNLVAVGAALSPALSELVTSLGVDATFTNRTDIWRLAFNAISQFPMTGFGLKSFWRTQELVYGGEGLETWAIQASHAHNSYVEILLIGGIPALVLSLIWFFAVPLRSFSKIGAQGKISHSGRLFLRIWLYMIFTTCLESLLYESSAGYIIGWFLFCMAIFGLRYEANAVHIEEESMRRGKPAHA</sequence>
<dbReference type="EMBL" id="JBEAAL010000016">
    <property type="protein sequence ID" value="MEQ1407201.1"/>
    <property type="molecule type" value="Genomic_DNA"/>
</dbReference>
<dbReference type="PANTHER" id="PTHR37422">
    <property type="entry name" value="TEICHURONIC ACID BIOSYNTHESIS PROTEIN TUAE"/>
    <property type="match status" value="1"/>
</dbReference>
<dbReference type="RefSeq" id="WP_227703915.1">
    <property type="nucleotide sequence ID" value="NZ_JBEAAL010000016.1"/>
</dbReference>
<proteinExistence type="predicted"/>
<evidence type="ECO:0000256" key="1">
    <source>
        <dbReference type="ARBA" id="ARBA00004141"/>
    </source>
</evidence>
<dbReference type="InterPro" id="IPR051533">
    <property type="entry name" value="WaaL-like"/>
</dbReference>
<comment type="subcellular location">
    <subcellularLocation>
        <location evidence="1">Membrane</location>
        <topology evidence="1">Multi-pass membrane protein</topology>
    </subcellularLocation>
</comment>
<feature type="transmembrane region" description="Helical" evidence="5">
    <location>
        <begin position="60"/>
        <end position="79"/>
    </location>
</feature>